<accession>A0A545V8M9</accession>
<name>A0A545V8M9_9HYPO</name>
<dbReference type="Proteomes" id="UP000315783">
    <property type="component" value="Unassembled WGS sequence"/>
</dbReference>
<feature type="region of interest" description="Disordered" evidence="2">
    <location>
        <begin position="153"/>
        <end position="177"/>
    </location>
</feature>
<organism evidence="3 4">
    <name type="scientific">Cordyceps javanica</name>
    <dbReference type="NCBI Taxonomy" id="43265"/>
    <lineage>
        <taxon>Eukaryota</taxon>
        <taxon>Fungi</taxon>
        <taxon>Dikarya</taxon>
        <taxon>Ascomycota</taxon>
        <taxon>Pezizomycotina</taxon>
        <taxon>Sordariomycetes</taxon>
        <taxon>Hypocreomycetidae</taxon>
        <taxon>Hypocreales</taxon>
        <taxon>Cordycipitaceae</taxon>
        <taxon>Cordyceps</taxon>
    </lineage>
</organism>
<sequence length="177" mass="19403">MPLFHSRSDASVEPVVEEPAAKRHGLFHSRRDPSPARTTSTTSSGTGNDVRSKRGSLFRRGHEEGAVVAEPDTQQTRTPSLLHKSLHKMGMGGGDDDDDLDPSILRAREHVMSAEAAEEEADRALDAARRRVKEAREHVARLEAEAAEDARRARIKQHHAAEVSKRGKVLGRGCHGL</sequence>
<evidence type="ECO:0000256" key="2">
    <source>
        <dbReference type="SAM" id="MobiDB-lite"/>
    </source>
</evidence>
<evidence type="ECO:0000313" key="3">
    <source>
        <dbReference type="EMBL" id="TQV98076.1"/>
    </source>
</evidence>
<proteinExistence type="predicted"/>
<gene>
    <name evidence="3" type="ORF">IF1G_03819</name>
</gene>
<evidence type="ECO:0000256" key="1">
    <source>
        <dbReference type="SAM" id="Coils"/>
    </source>
</evidence>
<keyword evidence="4" id="KW-1185">Reference proteome</keyword>
<comment type="caution">
    <text evidence="3">The sequence shown here is derived from an EMBL/GenBank/DDBJ whole genome shotgun (WGS) entry which is preliminary data.</text>
</comment>
<dbReference type="EMBL" id="SPUK01000004">
    <property type="protein sequence ID" value="TQV98076.1"/>
    <property type="molecule type" value="Genomic_DNA"/>
</dbReference>
<feature type="region of interest" description="Disordered" evidence="2">
    <location>
        <begin position="1"/>
        <end position="105"/>
    </location>
</feature>
<keyword evidence="1" id="KW-0175">Coiled coil</keyword>
<dbReference type="AlphaFoldDB" id="A0A545V8M9"/>
<dbReference type="STRING" id="43265.A0A545V8M9"/>
<protein>
    <submittedName>
        <fullName evidence="3">Uncharacterized protein</fullName>
    </submittedName>
</protein>
<evidence type="ECO:0000313" key="4">
    <source>
        <dbReference type="Proteomes" id="UP000315783"/>
    </source>
</evidence>
<feature type="compositionally biased region" description="Basic and acidic residues" evidence="2">
    <location>
        <begin position="1"/>
        <end position="10"/>
    </location>
</feature>
<feature type="coiled-coil region" evidence="1">
    <location>
        <begin position="111"/>
        <end position="152"/>
    </location>
</feature>
<reference evidence="3 4" key="1">
    <citation type="journal article" date="2019" name="Appl. Microbiol. Biotechnol.">
        <title>Genome sequence of Isaria javanica and comparative genome analysis insights into family S53 peptidase evolution in fungal entomopathogens.</title>
        <authorList>
            <person name="Lin R."/>
            <person name="Zhang X."/>
            <person name="Xin B."/>
            <person name="Zou M."/>
            <person name="Gao Y."/>
            <person name="Qin F."/>
            <person name="Hu Q."/>
            <person name="Xie B."/>
            <person name="Cheng X."/>
        </authorList>
    </citation>
    <scope>NUCLEOTIDE SEQUENCE [LARGE SCALE GENOMIC DNA]</scope>
    <source>
        <strain evidence="3 4">IJ1G</strain>
    </source>
</reference>
<feature type="compositionally biased region" description="Low complexity" evidence="2">
    <location>
        <begin position="38"/>
        <end position="47"/>
    </location>
</feature>